<dbReference type="EMBL" id="CACVAP010000053">
    <property type="protein sequence ID" value="CAA6808011.1"/>
    <property type="molecule type" value="Genomic_DNA"/>
</dbReference>
<protein>
    <submittedName>
        <fullName evidence="2">Trypsin</fullName>
    </submittedName>
</protein>
<keyword evidence="1" id="KW-1133">Transmembrane helix</keyword>
<accession>A0A6S6SYD4</accession>
<feature type="transmembrane region" description="Helical" evidence="1">
    <location>
        <begin position="103"/>
        <end position="121"/>
    </location>
</feature>
<evidence type="ECO:0000313" key="2">
    <source>
        <dbReference type="EMBL" id="CAA6808011.1"/>
    </source>
</evidence>
<feature type="transmembrane region" description="Helical" evidence="1">
    <location>
        <begin position="7"/>
        <end position="25"/>
    </location>
</feature>
<evidence type="ECO:0000256" key="1">
    <source>
        <dbReference type="SAM" id="Phobius"/>
    </source>
</evidence>
<keyword evidence="1" id="KW-0472">Membrane</keyword>
<sequence>MKTINPRIILPLSFFIFISFIIYLADSADHNFAFRLIGQIPYGDKLMHALLYGVMALFLNYGLNFKSKNIFGFNMQVGALIVLTFAGLEEITQYWLPSRTCDMFDFVADTVGVILFSFIKWGRS</sequence>
<reference evidence="2" key="1">
    <citation type="submission" date="2020-01" db="EMBL/GenBank/DDBJ databases">
        <authorList>
            <person name="Meier V. D."/>
            <person name="Meier V D."/>
        </authorList>
    </citation>
    <scope>NUCLEOTIDE SEQUENCE</scope>
    <source>
        <strain evidence="2">HLG_WM_MAG_06</strain>
    </source>
</reference>
<keyword evidence="1" id="KW-0812">Transmembrane</keyword>
<dbReference type="AlphaFoldDB" id="A0A6S6SYD4"/>
<proteinExistence type="predicted"/>
<feature type="transmembrane region" description="Helical" evidence="1">
    <location>
        <begin position="70"/>
        <end position="88"/>
    </location>
</feature>
<organism evidence="2">
    <name type="scientific">uncultured Sulfurovum sp</name>
    <dbReference type="NCBI Taxonomy" id="269237"/>
    <lineage>
        <taxon>Bacteria</taxon>
        <taxon>Pseudomonadati</taxon>
        <taxon>Campylobacterota</taxon>
        <taxon>Epsilonproteobacteria</taxon>
        <taxon>Campylobacterales</taxon>
        <taxon>Sulfurovaceae</taxon>
        <taxon>Sulfurovum</taxon>
        <taxon>environmental samples</taxon>
    </lineage>
</organism>
<feature type="transmembrane region" description="Helical" evidence="1">
    <location>
        <begin position="45"/>
        <end position="63"/>
    </location>
</feature>
<dbReference type="NCBIfam" id="NF037970">
    <property type="entry name" value="vanZ_1"/>
    <property type="match status" value="1"/>
</dbReference>
<gene>
    <name evidence="2" type="ORF">HELGO_WM4498</name>
</gene>
<name>A0A6S6SYD4_9BACT</name>